<comment type="caution">
    <text evidence="8">The sequence shown here is derived from an EMBL/GenBank/DDBJ whole genome shotgun (WGS) entry which is preliminary data.</text>
</comment>
<dbReference type="Proteomes" id="UP000224567">
    <property type="component" value="Unassembled WGS sequence"/>
</dbReference>
<reference evidence="8 9" key="1">
    <citation type="journal article" date="2017" name="Genome Biol.">
        <title>New reference genome sequences of hot pepper reveal the massive evolution of plant disease-resistance genes by retroduplication.</title>
        <authorList>
            <person name="Kim S."/>
            <person name="Park J."/>
            <person name="Yeom S.I."/>
            <person name="Kim Y.M."/>
            <person name="Seo E."/>
            <person name="Kim K.T."/>
            <person name="Kim M.S."/>
            <person name="Lee J.M."/>
            <person name="Cheong K."/>
            <person name="Shin H.S."/>
            <person name="Kim S.B."/>
            <person name="Han K."/>
            <person name="Lee J."/>
            <person name="Park M."/>
            <person name="Lee H.A."/>
            <person name="Lee H.Y."/>
            <person name="Lee Y."/>
            <person name="Oh S."/>
            <person name="Lee J.H."/>
            <person name="Choi E."/>
            <person name="Choi E."/>
            <person name="Lee S.E."/>
            <person name="Jeon J."/>
            <person name="Kim H."/>
            <person name="Choi G."/>
            <person name="Song H."/>
            <person name="Lee J."/>
            <person name="Lee S.C."/>
            <person name="Kwon J.K."/>
            <person name="Lee H.Y."/>
            <person name="Koo N."/>
            <person name="Hong Y."/>
            <person name="Kim R.W."/>
            <person name="Kang W.H."/>
            <person name="Huh J.H."/>
            <person name="Kang B.C."/>
            <person name="Yang T.J."/>
            <person name="Lee Y.H."/>
            <person name="Bennetzen J.L."/>
            <person name="Choi D."/>
        </authorList>
    </citation>
    <scope>NUCLEOTIDE SEQUENCE [LARGE SCALE GENOMIC DNA]</scope>
    <source>
        <strain evidence="9">cv. PBC81</strain>
    </source>
</reference>
<gene>
    <name evidence="8" type="ORF">CQW23_07102</name>
</gene>
<evidence type="ECO:0000256" key="1">
    <source>
        <dbReference type="ARBA" id="ARBA00004477"/>
    </source>
</evidence>
<evidence type="ECO:0000256" key="3">
    <source>
        <dbReference type="ARBA" id="ARBA00022824"/>
    </source>
</evidence>
<keyword evidence="9" id="KW-1185">Reference proteome</keyword>
<keyword evidence="5 6" id="KW-0472">Membrane</keyword>
<evidence type="ECO:0000313" key="9">
    <source>
        <dbReference type="Proteomes" id="UP000224567"/>
    </source>
</evidence>
<dbReference type="OrthoDB" id="10058185at2759"/>
<dbReference type="STRING" id="33114.A0A2G2X5B0"/>
<dbReference type="AlphaFoldDB" id="A0A2G2X5B0"/>
<evidence type="ECO:0000256" key="4">
    <source>
        <dbReference type="ARBA" id="ARBA00022989"/>
    </source>
</evidence>
<dbReference type="GO" id="GO:0005789">
    <property type="term" value="C:endoplasmic reticulum membrane"/>
    <property type="evidence" value="ECO:0007669"/>
    <property type="project" value="UniProtKB-SubCell"/>
</dbReference>
<protein>
    <recommendedName>
        <fullName evidence="7">Reticulon domain-containing protein</fullName>
    </recommendedName>
</protein>
<dbReference type="EMBL" id="MLFT02000003">
    <property type="protein sequence ID" value="PHT52640.1"/>
    <property type="molecule type" value="Genomic_DNA"/>
</dbReference>
<proteinExistence type="predicted"/>
<dbReference type="InterPro" id="IPR003388">
    <property type="entry name" value="Reticulon"/>
</dbReference>
<evidence type="ECO:0000313" key="8">
    <source>
        <dbReference type="EMBL" id="PHT52640.1"/>
    </source>
</evidence>
<reference evidence="9" key="2">
    <citation type="journal article" date="2017" name="J. Anim. Genet.">
        <title>Multiple reference genome sequences of hot pepper reveal the massive evolution of plant disease resistance genes by retroduplication.</title>
        <authorList>
            <person name="Kim S."/>
            <person name="Park J."/>
            <person name="Yeom S.-I."/>
            <person name="Kim Y.-M."/>
            <person name="Seo E."/>
            <person name="Kim K.-T."/>
            <person name="Kim M.-S."/>
            <person name="Lee J.M."/>
            <person name="Cheong K."/>
            <person name="Shin H.-S."/>
            <person name="Kim S.-B."/>
            <person name="Han K."/>
            <person name="Lee J."/>
            <person name="Park M."/>
            <person name="Lee H.-A."/>
            <person name="Lee H.-Y."/>
            <person name="Lee Y."/>
            <person name="Oh S."/>
            <person name="Lee J.H."/>
            <person name="Choi E."/>
            <person name="Choi E."/>
            <person name="Lee S.E."/>
            <person name="Jeon J."/>
            <person name="Kim H."/>
            <person name="Choi G."/>
            <person name="Song H."/>
            <person name="Lee J."/>
            <person name="Lee S.-C."/>
            <person name="Kwon J.-K."/>
            <person name="Lee H.-Y."/>
            <person name="Koo N."/>
            <person name="Hong Y."/>
            <person name="Kim R.W."/>
            <person name="Kang W.-H."/>
            <person name="Huh J.H."/>
            <person name="Kang B.-C."/>
            <person name="Yang T.-J."/>
            <person name="Lee Y.-H."/>
            <person name="Bennetzen J.L."/>
            <person name="Choi D."/>
        </authorList>
    </citation>
    <scope>NUCLEOTIDE SEQUENCE [LARGE SCALE GENOMIC DNA]</scope>
    <source>
        <strain evidence="9">cv. PBC81</strain>
    </source>
</reference>
<evidence type="ECO:0000256" key="2">
    <source>
        <dbReference type="ARBA" id="ARBA00022692"/>
    </source>
</evidence>
<evidence type="ECO:0000256" key="6">
    <source>
        <dbReference type="SAM" id="Phobius"/>
    </source>
</evidence>
<organism evidence="8 9">
    <name type="scientific">Capsicum baccatum</name>
    <name type="common">Peruvian pepper</name>
    <dbReference type="NCBI Taxonomy" id="33114"/>
    <lineage>
        <taxon>Eukaryota</taxon>
        <taxon>Viridiplantae</taxon>
        <taxon>Streptophyta</taxon>
        <taxon>Embryophyta</taxon>
        <taxon>Tracheophyta</taxon>
        <taxon>Spermatophyta</taxon>
        <taxon>Magnoliopsida</taxon>
        <taxon>eudicotyledons</taxon>
        <taxon>Gunneridae</taxon>
        <taxon>Pentapetalae</taxon>
        <taxon>asterids</taxon>
        <taxon>lamiids</taxon>
        <taxon>Solanales</taxon>
        <taxon>Solanaceae</taxon>
        <taxon>Solanoideae</taxon>
        <taxon>Capsiceae</taxon>
        <taxon>Capsicum</taxon>
    </lineage>
</organism>
<accession>A0A2G2X5B0</accession>
<keyword evidence="2 6" id="KW-0812">Transmembrane</keyword>
<sequence>MRTCFYNVAYTWNRMSQLASLLARGEDWYIFLKAAVPLYFLKLIISDCMTFAIGIALAMAFTSFLIYEQYEDEVDSTANVIYSISKGAFTLLMRGLPLPLAVFHSDSEIPSSRLKIQQ</sequence>
<name>A0A2G2X5B0_CAPBA</name>
<keyword evidence="3" id="KW-0256">Endoplasmic reticulum</keyword>
<evidence type="ECO:0000256" key="5">
    <source>
        <dbReference type="ARBA" id="ARBA00023136"/>
    </source>
</evidence>
<feature type="domain" description="Reticulon" evidence="7">
    <location>
        <begin position="3"/>
        <end position="79"/>
    </location>
</feature>
<keyword evidence="4 6" id="KW-1133">Transmembrane helix</keyword>
<comment type="subcellular location">
    <subcellularLocation>
        <location evidence="1">Endoplasmic reticulum membrane</location>
        <topology evidence="1">Multi-pass membrane protein</topology>
    </subcellularLocation>
</comment>
<feature type="transmembrane region" description="Helical" evidence="6">
    <location>
        <begin position="39"/>
        <end position="67"/>
    </location>
</feature>
<evidence type="ECO:0000259" key="7">
    <source>
        <dbReference type="Pfam" id="PF02453"/>
    </source>
</evidence>
<dbReference type="Pfam" id="PF02453">
    <property type="entry name" value="Reticulon"/>
    <property type="match status" value="1"/>
</dbReference>